<evidence type="ECO:0000256" key="3">
    <source>
        <dbReference type="ARBA" id="ARBA00022723"/>
    </source>
</evidence>
<evidence type="ECO:0000313" key="10">
    <source>
        <dbReference type="EMBL" id="GFG33701.1"/>
    </source>
</evidence>
<accession>A0A6L2PM94</accession>
<comment type="similarity">
    <text evidence="8">Belongs to the nanos family.</text>
</comment>
<keyword evidence="6 8" id="KW-0810">Translation regulation</keyword>
<evidence type="ECO:0000256" key="7">
    <source>
        <dbReference type="ARBA" id="ARBA00022884"/>
    </source>
</evidence>
<comment type="caution">
    <text evidence="10">The sequence shown here is derived from an EMBL/GenBank/DDBJ whole genome shotgun (WGS) entry which is preliminary data.</text>
</comment>
<reference evidence="11" key="1">
    <citation type="submission" date="2020-01" db="EMBL/GenBank/DDBJ databases">
        <title>Draft genome sequence of the Termite Coptotermes fromosanus.</title>
        <authorList>
            <person name="Itakura S."/>
            <person name="Yosikawa Y."/>
            <person name="Umezawa K."/>
        </authorList>
    </citation>
    <scope>NUCLEOTIDE SEQUENCE [LARGE SCALE GENOMIC DNA]</scope>
</reference>
<dbReference type="InParanoid" id="A0A6L2PM94"/>
<dbReference type="OrthoDB" id="10010129at2759"/>
<dbReference type="AlphaFoldDB" id="A0A6L2PM94"/>
<dbReference type="GO" id="GO:0006417">
    <property type="term" value="P:regulation of translation"/>
    <property type="evidence" value="ECO:0007669"/>
    <property type="project" value="UniProtKB-UniRule"/>
</dbReference>
<dbReference type="EMBL" id="BLKM01000450">
    <property type="protein sequence ID" value="GFG33701.1"/>
    <property type="molecule type" value="Genomic_DNA"/>
</dbReference>
<dbReference type="PROSITE" id="PS51522">
    <property type="entry name" value="ZF_NANOS"/>
    <property type="match status" value="1"/>
</dbReference>
<keyword evidence="3" id="KW-0479">Metal-binding</keyword>
<keyword evidence="4 8" id="KW-0863">Zinc-finger</keyword>
<dbReference type="Proteomes" id="UP000502823">
    <property type="component" value="Unassembled WGS sequence"/>
</dbReference>
<feature type="domain" description="Nanos-type" evidence="9">
    <location>
        <begin position="109"/>
        <end position="163"/>
    </location>
</feature>
<keyword evidence="11" id="KW-1185">Reference proteome</keyword>
<keyword evidence="2" id="KW-0963">Cytoplasm</keyword>
<evidence type="ECO:0000256" key="6">
    <source>
        <dbReference type="ARBA" id="ARBA00022845"/>
    </source>
</evidence>
<dbReference type="PANTHER" id="PTHR12887">
    <property type="entry name" value="NANOS PROTEIN"/>
    <property type="match status" value="1"/>
</dbReference>
<sequence length="203" mass="22949">MIESTESNSACGARVYPLLYPLNKSLAEEVERLFSKWSFSHETAYYEIPEDDVMTEFRLNGHDSEYCPEFLPTNTCFLESNGTFDLAAGCTSTATITRSRKRAKKQIQECVFCKNNGEQESYYKQHILKDSEGRIVCPILRAYTCPICNAKGDKAHTIKYCPQNSNPDQVAPITTLKAHRTSTGHRRNKSISLSGPEIHIFHA</sequence>
<evidence type="ECO:0000313" key="11">
    <source>
        <dbReference type="Proteomes" id="UP000502823"/>
    </source>
</evidence>
<evidence type="ECO:0000256" key="5">
    <source>
        <dbReference type="ARBA" id="ARBA00022833"/>
    </source>
</evidence>
<keyword evidence="5" id="KW-0862">Zinc</keyword>
<gene>
    <name evidence="10" type="ORF">Cfor_02444</name>
</gene>
<evidence type="ECO:0000256" key="2">
    <source>
        <dbReference type="ARBA" id="ARBA00022490"/>
    </source>
</evidence>
<dbReference type="GO" id="GO:0003723">
    <property type="term" value="F:RNA binding"/>
    <property type="evidence" value="ECO:0007669"/>
    <property type="project" value="UniProtKB-UniRule"/>
</dbReference>
<proteinExistence type="inferred from homology"/>
<name>A0A6L2PM94_COPFO</name>
<comment type="subcellular location">
    <subcellularLocation>
        <location evidence="1">Cytoplasm</location>
    </subcellularLocation>
</comment>
<evidence type="ECO:0000256" key="1">
    <source>
        <dbReference type="ARBA" id="ARBA00004496"/>
    </source>
</evidence>
<organism evidence="10 11">
    <name type="scientific">Coptotermes formosanus</name>
    <name type="common">Formosan subterranean termite</name>
    <dbReference type="NCBI Taxonomy" id="36987"/>
    <lineage>
        <taxon>Eukaryota</taxon>
        <taxon>Metazoa</taxon>
        <taxon>Ecdysozoa</taxon>
        <taxon>Arthropoda</taxon>
        <taxon>Hexapoda</taxon>
        <taxon>Insecta</taxon>
        <taxon>Pterygota</taxon>
        <taxon>Neoptera</taxon>
        <taxon>Polyneoptera</taxon>
        <taxon>Dictyoptera</taxon>
        <taxon>Blattodea</taxon>
        <taxon>Blattoidea</taxon>
        <taxon>Termitoidae</taxon>
        <taxon>Rhinotermitidae</taxon>
        <taxon>Coptotermes</taxon>
    </lineage>
</organism>
<evidence type="ECO:0000259" key="9">
    <source>
        <dbReference type="PROSITE" id="PS51522"/>
    </source>
</evidence>
<dbReference type="GO" id="GO:0005737">
    <property type="term" value="C:cytoplasm"/>
    <property type="evidence" value="ECO:0007669"/>
    <property type="project" value="UniProtKB-SubCell"/>
</dbReference>
<dbReference type="Gene3D" id="4.10.60.30">
    <property type="entry name" value="Nanos, RNA-binding domain"/>
    <property type="match status" value="1"/>
</dbReference>
<dbReference type="InterPro" id="IPR024161">
    <property type="entry name" value="Znf_nanos-typ"/>
</dbReference>
<evidence type="ECO:0000256" key="8">
    <source>
        <dbReference type="PROSITE-ProRule" id="PRU00855"/>
    </source>
</evidence>
<keyword evidence="7 8" id="KW-0694">RNA-binding</keyword>
<dbReference type="GO" id="GO:0008270">
    <property type="term" value="F:zinc ion binding"/>
    <property type="evidence" value="ECO:0007669"/>
    <property type="project" value="UniProtKB-KW"/>
</dbReference>
<evidence type="ECO:0000256" key="4">
    <source>
        <dbReference type="ARBA" id="ARBA00022771"/>
    </source>
</evidence>
<dbReference type="Pfam" id="PF05741">
    <property type="entry name" value="zf-nanos"/>
    <property type="match status" value="1"/>
</dbReference>
<protein>
    <recommendedName>
        <fullName evidence="9">Nanos-type domain-containing protein</fullName>
    </recommendedName>
</protein>
<dbReference type="InterPro" id="IPR038129">
    <property type="entry name" value="Nanos_sf"/>
</dbReference>
<dbReference type="InterPro" id="IPR008705">
    <property type="entry name" value="Nanos/Xcar2"/>
</dbReference>